<sequence length="425" mass="46856">MNNKQLINDGASAQKLKQTIMKEIENRVQTSVVKKFAIMDDKIDKALELIDKLEQTTCAEWNEIKSLLYEVRNESRTFTSQQIQKMPVIAESDEEFVEPRIAKSFYLETSLSLETSFKHSNETTSTKTIIESSTVRAHDTSTTSYIQYKEKLPDPLKTYVAKANISLNTSRVSLNPTTAAEQSHPTKTMPDSPTKNGQPSSSAFDGETKGAEKSEPTSSGLKPSLLHALKRLKVSKATSKPSEPAKTMPQAAAAATASSVKSISVASLKENQRQSLNERINESSESSLTVSEHQKTNDAPQQKSPEVVPDLSICHPELLDLSESNTSTFMKSSKITGTQQKLIHDIQNKTTNEYILPSSPVKKDEYDCVLSSSKPEPPYQGLFDFSTSKISATSTPVRRQKPVPLPRSGSKNSTITNINLPSINQ</sequence>
<dbReference type="WBParaSite" id="PS1159_v2.g3174.t1">
    <property type="protein sequence ID" value="PS1159_v2.g3174.t1"/>
    <property type="gene ID" value="PS1159_v2.g3174"/>
</dbReference>
<name>A0AC35G9Q8_9BILA</name>
<evidence type="ECO:0000313" key="2">
    <source>
        <dbReference type="WBParaSite" id="PS1159_v2.g3174.t1"/>
    </source>
</evidence>
<accession>A0AC35G9Q8</accession>
<dbReference type="Proteomes" id="UP000887580">
    <property type="component" value="Unplaced"/>
</dbReference>
<protein>
    <submittedName>
        <fullName evidence="2">Uncharacterized protein</fullName>
    </submittedName>
</protein>
<reference evidence="2" key="1">
    <citation type="submission" date="2022-11" db="UniProtKB">
        <authorList>
            <consortium name="WormBaseParasite"/>
        </authorList>
    </citation>
    <scope>IDENTIFICATION</scope>
</reference>
<proteinExistence type="predicted"/>
<organism evidence="1 2">
    <name type="scientific">Panagrolaimus sp. PS1159</name>
    <dbReference type="NCBI Taxonomy" id="55785"/>
    <lineage>
        <taxon>Eukaryota</taxon>
        <taxon>Metazoa</taxon>
        <taxon>Ecdysozoa</taxon>
        <taxon>Nematoda</taxon>
        <taxon>Chromadorea</taxon>
        <taxon>Rhabditida</taxon>
        <taxon>Tylenchina</taxon>
        <taxon>Panagrolaimomorpha</taxon>
        <taxon>Panagrolaimoidea</taxon>
        <taxon>Panagrolaimidae</taxon>
        <taxon>Panagrolaimus</taxon>
    </lineage>
</organism>
<evidence type="ECO:0000313" key="1">
    <source>
        <dbReference type="Proteomes" id="UP000887580"/>
    </source>
</evidence>